<protein>
    <submittedName>
        <fullName evidence="1">Uncharacterized protein</fullName>
    </submittedName>
</protein>
<evidence type="ECO:0000313" key="1">
    <source>
        <dbReference type="EMBL" id="SVD94749.1"/>
    </source>
</evidence>
<organism evidence="1">
    <name type="scientific">marine metagenome</name>
    <dbReference type="NCBI Taxonomy" id="408172"/>
    <lineage>
        <taxon>unclassified sequences</taxon>
        <taxon>metagenomes</taxon>
        <taxon>ecological metagenomes</taxon>
    </lineage>
</organism>
<accession>A0A382ZHR1</accession>
<gene>
    <name evidence="1" type="ORF">METZ01_LOCUS447603</name>
</gene>
<proteinExistence type="predicted"/>
<name>A0A382ZHR1_9ZZZZ</name>
<dbReference type="AlphaFoldDB" id="A0A382ZHR1"/>
<dbReference type="EMBL" id="UINC01183819">
    <property type="protein sequence ID" value="SVD94749.1"/>
    <property type="molecule type" value="Genomic_DNA"/>
</dbReference>
<feature type="non-terminal residue" evidence="1">
    <location>
        <position position="257"/>
    </location>
</feature>
<sequence>PIPTATKTSTSTGIFPLKSTQTPVPIVQSFVEWSNWETGEWIPSSTPPKCGPLEEMFDGIPIDISIVNEFGRPGREGGNGSYYVAHGYLRPGNTPHDQIEVKFPAEGFSLYAVNRRVEDYYIEEKETDTVYHIADDEVQVKLEFHHPCGIKIMLDHLAQITNRWAEIIKDVPVLTNDSRVTFMGSGEHFVEAGEVLAYAIGHATNTYLDFGVYDMRTKNQSAEMLARDWPEYVSGASYGVCWTGLFGPKVEKTLKDL</sequence>
<feature type="non-terminal residue" evidence="1">
    <location>
        <position position="1"/>
    </location>
</feature>
<reference evidence="1" key="1">
    <citation type="submission" date="2018-05" db="EMBL/GenBank/DDBJ databases">
        <authorList>
            <person name="Lanie J.A."/>
            <person name="Ng W.-L."/>
            <person name="Kazmierczak K.M."/>
            <person name="Andrzejewski T.M."/>
            <person name="Davidsen T.M."/>
            <person name="Wayne K.J."/>
            <person name="Tettelin H."/>
            <person name="Glass J.I."/>
            <person name="Rusch D."/>
            <person name="Podicherti R."/>
            <person name="Tsui H.-C.T."/>
            <person name="Winkler M.E."/>
        </authorList>
    </citation>
    <scope>NUCLEOTIDE SEQUENCE</scope>
</reference>